<name>A0A5K3G3C2_MESCO</name>
<accession>A0A5K3G3C2</accession>
<evidence type="ECO:0000256" key="1">
    <source>
        <dbReference type="SAM" id="MobiDB-lite"/>
    </source>
</evidence>
<protein>
    <submittedName>
        <fullName evidence="2">SCP domain-containing protein</fullName>
    </submittedName>
</protein>
<sequence length="159" mass="18040">MWNEMNLESTNKQAFTQGILTEYPHLKKHWQLSDDDLDSESQLDCICEGPSMNDESFLQVYMSKVPRQLFAWATNLPDVGCGKCRTGYFINIGFQQQCGEPIRKLRAASLLRGRQCGVGSGRRHVGPPGLSQSRVSLRSNGTRERKAANQRRTWMKCSI</sequence>
<dbReference type="WBParaSite" id="MCU_012609-RA">
    <property type="protein sequence ID" value="MCU_012609-RA"/>
    <property type="gene ID" value="MCU_012609"/>
</dbReference>
<reference evidence="2" key="1">
    <citation type="submission" date="2019-11" db="UniProtKB">
        <authorList>
            <consortium name="WormBaseParasite"/>
        </authorList>
    </citation>
    <scope>IDENTIFICATION</scope>
</reference>
<proteinExistence type="predicted"/>
<feature type="compositionally biased region" description="Polar residues" evidence="1">
    <location>
        <begin position="130"/>
        <end position="140"/>
    </location>
</feature>
<evidence type="ECO:0000313" key="2">
    <source>
        <dbReference type="WBParaSite" id="MCU_012609-RA"/>
    </source>
</evidence>
<dbReference type="AlphaFoldDB" id="A0A5K3G3C2"/>
<feature type="region of interest" description="Disordered" evidence="1">
    <location>
        <begin position="119"/>
        <end position="145"/>
    </location>
</feature>
<organism evidence="2">
    <name type="scientific">Mesocestoides corti</name>
    <name type="common">Flatworm</name>
    <dbReference type="NCBI Taxonomy" id="53468"/>
    <lineage>
        <taxon>Eukaryota</taxon>
        <taxon>Metazoa</taxon>
        <taxon>Spiralia</taxon>
        <taxon>Lophotrochozoa</taxon>
        <taxon>Platyhelminthes</taxon>
        <taxon>Cestoda</taxon>
        <taxon>Eucestoda</taxon>
        <taxon>Cyclophyllidea</taxon>
        <taxon>Mesocestoididae</taxon>
        <taxon>Mesocestoides</taxon>
    </lineage>
</organism>